<dbReference type="FunFam" id="1.25.10.10:FF:000088">
    <property type="entry name" value="Splicing factor 3b, subunit 1"/>
    <property type="match status" value="1"/>
</dbReference>
<evidence type="ECO:0000313" key="13">
    <source>
        <dbReference type="Proteomes" id="UP000524007"/>
    </source>
</evidence>
<dbReference type="InterPro" id="IPR038737">
    <property type="entry name" value="SF3b_su1-like"/>
</dbReference>
<feature type="compositionally biased region" description="Basic and acidic residues" evidence="9">
    <location>
        <begin position="279"/>
        <end position="292"/>
    </location>
</feature>
<evidence type="ECO:0000259" key="10">
    <source>
        <dbReference type="Pfam" id="PF08920"/>
    </source>
</evidence>
<dbReference type="InterPro" id="IPR054573">
    <property type="entry name" value="PP2A/SF3B1-like_HEAT"/>
</dbReference>
<dbReference type="PANTHER" id="PTHR12097">
    <property type="entry name" value="SPLICING FACTOR 3B, SUBUNIT 1-RELATED"/>
    <property type="match status" value="1"/>
</dbReference>
<evidence type="ECO:0000256" key="8">
    <source>
        <dbReference type="SAM" id="Coils"/>
    </source>
</evidence>
<dbReference type="GO" id="GO:0005681">
    <property type="term" value="C:spliceosomal complex"/>
    <property type="evidence" value="ECO:0007669"/>
    <property type="project" value="UniProtKB-KW"/>
</dbReference>
<feature type="coiled-coil region" evidence="8">
    <location>
        <begin position="780"/>
        <end position="807"/>
    </location>
</feature>
<gene>
    <name evidence="12" type="primary">Sf3b1</name>
    <name evidence="12" type="ORF">LEILUT_R01801</name>
</gene>
<evidence type="ECO:0000256" key="5">
    <source>
        <dbReference type="ARBA" id="ARBA00022737"/>
    </source>
</evidence>
<dbReference type="EMBL" id="VXBY01000347">
    <property type="protein sequence ID" value="NXP33229.1"/>
    <property type="molecule type" value="Genomic_DNA"/>
</dbReference>
<dbReference type="GO" id="GO:0003729">
    <property type="term" value="F:mRNA binding"/>
    <property type="evidence" value="ECO:0007669"/>
    <property type="project" value="InterPro"/>
</dbReference>
<dbReference type="Pfam" id="PF08920">
    <property type="entry name" value="SF3b1"/>
    <property type="match status" value="1"/>
</dbReference>
<organism evidence="12 13">
    <name type="scientific">Leiothrix lutea</name>
    <name type="common">Red-billed leiothrix</name>
    <name type="synonym">Sylvia lutea</name>
    <dbReference type="NCBI Taxonomy" id="36275"/>
    <lineage>
        <taxon>Eukaryota</taxon>
        <taxon>Metazoa</taxon>
        <taxon>Chordata</taxon>
        <taxon>Craniata</taxon>
        <taxon>Vertebrata</taxon>
        <taxon>Euteleostomi</taxon>
        <taxon>Archelosauria</taxon>
        <taxon>Archosauria</taxon>
        <taxon>Dinosauria</taxon>
        <taxon>Saurischia</taxon>
        <taxon>Theropoda</taxon>
        <taxon>Coelurosauria</taxon>
        <taxon>Aves</taxon>
        <taxon>Neognathae</taxon>
        <taxon>Neoaves</taxon>
        <taxon>Telluraves</taxon>
        <taxon>Australaves</taxon>
        <taxon>Passeriformes</taxon>
        <taxon>Sylvioidea</taxon>
        <taxon>Leiothrichidae</taxon>
        <taxon>Leiothrix</taxon>
    </lineage>
</organism>
<keyword evidence="8" id="KW-0175">Coiled coil</keyword>
<dbReference type="FunFam" id="1.25.10.10:FF:000073">
    <property type="entry name" value="Splicing factor 3b, subunit 1"/>
    <property type="match status" value="1"/>
</dbReference>
<dbReference type="InterPro" id="IPR016024">
    <property type="entry name" value="ARM-type_fold"/>
</dbReference>
<comment type="similarity">
    <text evidence="2">Belongs to the SF3B1 family.</text>
</comment>
<feature type="domain" description="Phosphatase PP2A regulatory subunit A/Splicing factor 3B subunit 1-like HEAT repeat" evidence="11">
    <location>
        <begin position="1019"/>
        <end position="1091"/>
    </location>
</feature>
<evidence type="ECO:0000256" key="6">
    <source>
        <dbReference type="ARBA" id="ARBA00023187"/>
    </source>
</evidence>
<evidence type="ECO:0000256" key="9">
    <source>
        <dbReference type="SAM" id="MobiDB-lite"/>
    </source>
</evidence>
<feature type="domain" description="Splicing factor 3B subunit 1" evidence="10">
    <location>
        <begin position="317"/>
        <end position="401"/>
    </location>
</feature>
<feature type="compositionally biased region" description="Basic and acidic residues" evidence="9">
    <location>
        <begin position="152"/>
        <end position="170"/>
    </location>
</feature>
<dbReference type="InterPro" id="IPR011989">
    <property type="entry name" value="ARM-like"/>
</dbReference>
<feature type="compositionally biased region" description="Basic and acidic residues" evidence="9">
    <location>
        <begin position="220"/>
        <end position="230"/>
    </location>
</feature>
<dbReference type="GO" id="GO:0000245">
    <property type="term" value="P:spliceosomal complex assembly"/>
    <property type="evidence" value="ECO:0007669"/>
    <property type="project" value="InterPro"/>
</dbReference>
<dbReference type="Proteomes" id="UP000524007">
    <property type="component" value="Unassembled WGS sequence"/>
</dbReference>
<feature type="non-terminal residue" evidence="12">
    <location>
        <position position="1237"/>
    </location>
</feature>
<keyword evidence="6" id="KW-0508">mRNA splicing</keyword>
<comment type="subcellular location">
    <subcellularLocation>
        <location evidence="1">Nucleus</location>
    </subcellularLocation>
</comment>
<proteinExistence type="inferred from homology"/>
<dbReference type="Pfam" id="PF22646">
    <property type="entry name" value="PPP2R1A-like_HEAT"/>
    <property type="match status" value="1"/>
</dbReference>
<evidence type="ECO:0000259" key="11">
    <source>
        <dbReference type="Pfam" id="PF22646"/>
    </source>
</evidence>
<dbReference type="InterPro" id="IPR015016">
    <property type="entry name" value="SF3b_su1"/>
</dbReference>
<evidence type="ECO:0000256" key="1">
    <source>
        <dbReference type="ARBA" id="ARBA00004123"/>
    </source>
</evidence>
<feature type="region of interest" description="Disordered" evidence="9">
    <location>
        <begin position="152"/>
        <end position="348"/>
    </location>
</feature>
<keyword evidence="5" id="KW-0677">Repeat</keyword>
<feature type="compositionally biased region" description="Polar residues" evidence="9">
    <location>
        <begin position="330"/>
        <end position="340"/>
    </location>
</feature>
<reference evidence="12 13" key="1">
    <citation type="submission" date="2019-09" db="EMBL/GenBank/DDBJ databases">
        <title>Bird 10,000 Genomes (B10K) Project - Family phase.</title>
        <authorList>
            <person name="Zhang G."/>
        </authorList>
    </citation>
    <scope>NUCLEOTIDE SEQUENCE [LARGE SCALE GENOMIC DNA]</scope>
    <source>
        <strain evidence="12">B10K-DU-002-43</strain>
        <tissue evidence="12">Muscle</tissue>
    </source>
</reference>
<keyword evidence="3" id="KW-0507">mRNA processing</keyword>
<keyword evidence="4" id="KW-0747">Spliceosome</keyword>
<dbReference type="SUPFAM" id="SSF48371">
    <property type="entry name" value="ARM repeat"/>
    <property type="match status" value="1"/>
</dbReference>
<dbReference type="Gene3D" id="1.25.10.10">
    <property type="entry name" value="Leucine-rich Repeat Variant"/>
    <property type="match status" value="2"/>
</dbReference>
<sequence length="1237" mass="138453">DIEAQIREIQGKKPALDEAQGVGLDSTGYYDQEIYGGSDSRFAGYVTSIAATELEDDDDDYPSTSLLGQKKPGYHAPVALLNDIPQSTEQYDPFAEHRPQKIADREDEYKKHRRMMIISPERLDPFADGGKTPDPKMNARTYMDVMREQHLTKEEREIRQQLAEKAKAGELKVVNGAASQPPSKRKRRWDQTADQTPGATPKKLSSWDQAETPGHTPSLRWDETPGRAKGSETPGATPGSKIWDPTPSHTPAGAATPGRDTPGHATPGHGGATSSARKNRWDETPKTERDTPGHGSGWAETPRTDRGGDSIGETPTPGASKRKSRWDETPASQMGGSTPVLTPGKTPIGTPAMNMATPTPGHIMSMTPEQLQAWRWEREIDERNRPLSDEELDAMFPEGYKFCGGWGKCFEGCGCSQLHFNLVSTCFTMVQCCFLSLTGRFCGFVQAALRQITDKAREFGAGPLFNQILPLLMSPTLEDQERHLLVKVIDRILYKLDDLVRPYVHKILVVIEPLLIDEDYYARVEGREIISNLAKAAGLATMISTMRPDIDNMDEYVRNTTARAFAVVASALGIPSLLPFLKAVCKSKKSWQARHTGIKIVQQIAILMGCAILPHLRSLVEIIEHGLVDEQQKVRTISALAIAALAEAATPYGIESFDSVLKPLWKGIRQHRGKGLAAFLKAIGYLIPLMDAEYANYYTREVMLILIREFQSPDEEMKKIVLKVVKQCCGTDGVEANYIKTEILPPFFKHFWQHRMALDRRNYRQLVDTTVELANKVGAAEIISRIVDDLKDEAEQYRKMVMETIEKIMGNLGAADIDHKLEEQLIDGILYAFQEQTTEDSVMLNGFGTVVNALGKRVKPYLPQICGTVLWRLNNKSAKVRQQAADLISRTAVVMKTCQEEKLMGHLGVVLYEYLGEEYPEVLGSILGALKAIVNVIGMHKMTPPIKDLLPRLTPILKNRHEKVQENCIDLVGRIADRGAEYVSAREWMRICFELLELLKAHKKAIRRATVNTFGYIAKAIGPHDVLATLLNNLKVQERQNRVCTTVAIAIVAETCSPFTVLPALMNEYRVPELNVQNGVLKSLSFLFEYIGEMGKDYIYAVTPLLEDALMDRDLVHRQTASAVVQHMSLGVYGFGCEDSLNHLLNYVWPNVFETSPHVIQAVMGALEGLRVAIGPCRMLQYCLQGLFHPARKVRDVYWKIYNSIYIGSQDALIAHYPRIYNDEKNTYIRYELDYIL</sequence>
<keyword evidence="13" id="KW-1185">Reference proteome</keyword>
<evidence type="ECO:0000256" key="4">
    <source>
        <dbReference type="ARBA" id="ARBA00022728"/>
    </source>
</evidence>
<evidence type="ECO:0000256" key="3">
    <source>
        <dbReference type="ARBA" id="ARBA00022664"/>
    </source>
</evidence>
<name>A0A7L1ZJE8_LEILU</name>
<comment type="caution">
    <text evidence="12">The sequence shown here is derived from an EMBL/GenBank/DDBJ whole genome shotgun (WGS) entry which is preliminary data.</text>
</comment>
<evidence type="ECO:0000256" key="7">
    <source>
        <dbReference type="ARBA" id="ARBA00023242"/>
    </source>
</evidence>
<feature type="non-terminal residue" evidence="12">
    <location>
        <position position="1"/>
    </location>
</feature>
<dbReference type="AlphaFoldDB" id="A0A7L1ZJE8"/>
<accession>A0A7L1ZJE8</accession>
<evidence type="ECO:0000313" key="12">
    <source>
        <dbReference type="EMBL" id="NXP33229.1"/>
    </source>
</evidence>
<evidence type="ECO:0000256" key="2">
    <source>
        <dbReference type="ARBA" id="ARBA00005754"/>
    </source>
</evidence>
<protein>
    <submittedName>
        <fullName evidence="12">SF3B1 factor</fullName>
    </submittedName>
</protein>
<dbReference type="FunFam" id="1.25.10.10:FF:000303">
    <property type="entry name" value="splicing factor 3B subunit 1"/>
    <property type="match status" value="1"/>
</dbReference>
<keyword evidence="7" id="KW-0539">Nucleus</keyword>